<evidence type="ECO:0000256" key="1">
    <source>
        <dbReference type="ARBA" id="ARBA00001771"/>
    </source>
</evidence>
<keyword evidence="5 11" id="KW-0479">Metal-binding</keyword>
<evidence type="ECO:0000256" key="10">
    <source>
        <dbReference type="ARBA" id="ARBA00022977"/>
    </source>
</evidence>
<reference evidence="12 13" key="1">
    <citation type="submission" date="2017-12" db="EMBL/GenBank/DDBJ databases">
        <title>Characterization of six clinical isolates of Enterochimera gen. nov., a novel genus of the Yersiniaciae family and the three species Enterochimera arupensis sp. nov., Enterochimera coloradensis sp. nov, and Enterochimera californica sp. nov.</title>
        <authorList>
            <person name="Rossi A."/>
            <person name="Fisher M."/>
        </authorList>
    </citation>
    <scope>NUCLEOTIDE SEQUENCE [LARGE SCALE GENOMIC DNA]</scope>
    <source>
        <strain evidence="13">2016-Iso4</strain>
    </source>
</reference>
<keyword evidence="10 11" id="KW-0784">Thiamine biosynthesis</keyword>
<dbReference type="GO" id="GO:0005524">
    <property type="term" value="F:ATP binding"/>
    <property type="evidence" value="ECO:0007669"/>
    <property type="project" value="UniProtKB-UniRule"/>
</dbReference>
<keyword evidence="13" id="KW-1185">Reference proteome</keyword>
<dbReference type="OrthoDB" id="8909021at2"/>
<evidence type="ECO:0000256" key="2">
    <source>
        <dbReference type="ARBA" id="ARBA00001946"/>
    </source>
</evidence>
<dbReference type="EMBL" id="PJZH01000010">
    <property type="protein sequence ID" value="PLR34848.1"/>
    <property type="molecule type" value="Genomic_DNA"/>
</dbReference>
<name>A0A2N5E2R8_9GAMM</name>
<dbReference type="GO" id="GO:0009229">
    <property type="term" value="P:thiamine diphosphate biosynthetic process"/>
    <property type="evidence" value="ECO:0007669"/>
    <property type="project" value="UniProtKB-UniRule"/>
</dbReference>
<evidence type="ECO:0000313" key="12">
    <source>
        <dbReference type="EMBL" id="PLR34848.1"/>
    </source>
</evidence>
<evidence type="ECO:0000313" key="13">
    <source>
        <dbReference type="Proteomes" id="UP000234503"/>
    </source>
</evidence>
<keyword evidence="4 11" id="KW-0808">Transferase</keyword>
<keyword evidence="9 11" id="KW-0460">Magnesium</keyword>
<dbReference type="UniPathway" id="UPA00060">
    <property type="reaction ID" value="UER00139"/>
</dbReference>
<dbReference type="HAMAP" id="MF_00228">
    <property type="entry name" value="Thz_kinase"/>
    <property type="match status" value="1"/>
</dbReference>
<evidence type="ECO:0000256" key="11">
    <source>
        <dbReference type="HAMAP-Rule" id="MF_00228"/>
    </source>
</evidence>
<keyword evidence="8 11" id="KW-0067">ATP-binding</keyword>
<dbReference type="CDD" id="cd01170">
    <property type="entry name" value="THZ_kinase"/>
    <property type="match status" value="1"/>
</dbReference>
<organism evidence="12 13">
    <name type="scientific">Chimaeribacter coloradensis</name>
    <dbReference type="NCBI Taxonomy" id="2060068"/>
    <lineage>
        <taxon>Bacteria</taxon>
        <taxon>Pseudomonadati</taxon>
        <taxon>Pseudomonadota</taxon>
        <taxon>Gammaproteobacteria</taxon>
        <taxon>Enterobacterales</taxon>
        <taxon>Yersiniaceae</taxon>
        <taxon>Chimaeribacter</taxon>
    </lineage>
</organism>
<dbReference type="NCBIfam" id="TIGR00694">
    <property type="entry name" value="thiM"/>
    <property type="match status" value="1"/>
</dbReference>
<proteinExistence type="inferred from homology"/>
<comment type="function">
    <text evidence="11">Catalyzes the phosphorylation of the hydroxyl group of 4-methyl-5-beta-hydroxyethylthiazole (THZ).</text>
</comment>
<dbReference type="GO" id="GO:0009228">
    <property type="term" value="P:thiamine biosynthetic process"/>
    <property type="evidence" value="ECO:0007669"/>
    <property type="project" value="UniProtKB-KW"/>
</dbReference>
<dbReference type="NCBIfam" id="NF006830">
    <property type="entry name" value="PRK09355.1"/>
    <property type="match status" value="1"/>
</dbReference>
<dbReference type="InterPro" id="IPR000417">
    <property type="entry name" value="Hyethyz_kinase"/>
</dbReference>
<evidence type="ECO:0000256" key="9">
    <source>
        <dbReference type="ARBA" id="ARBA00022842"/>
    </source>
</evidence>
<dbReference type="GO" id="GO:0000287">
    <property type="term" value="F:magnesium ion binding"/>
    <property type="evidence" value="ECO:0007669"/>
    <property type="project" value="UniProtKB-UniRule"/>
</dbReference>
<dbReference type="EC" id="2.7.1.50" evidence="11"/>
<feature type="binding site" evidence="11">
    <location>
        <position position="57"/>
    </location>
    <ligand>
        <name>substrate</name>
    </ligand>
</feature>
<sequence length="268" mass="27218">MLSPADPAVPATFPAEFAAASWGQFRRAAPLVHCLTNEVVQSVTANLLLAAGASPAMVVEPQEAAQFSALADALLINLGTLNHARAESMLAAIESANRAGTPWTLDPVAVGALTYRTDFAQRLLALHPAAIRANASEILALCGHPALGRGVDSGDDSLKALPAARALAQQTGAVVAVTGRVDYVTDGQAAWAIPGSDPLLTRVVGTGCALSALVAGFCALEGRRLDQVAAACALMARAGERAAAQAAGPGSLLPQLLDEVYQLAEGAA</sequence>
<accession>A0A2N5E2R8</accession>
<feature type="binding site" evidence="11">
    <location>
        <position position="205"/>
    </location>
    <ligand>
        <name>substrate</name>
    </ligand>
</feature>
<evidence type="ECO:0000256" key="4">
    <source>
        <dbReference type="ARBA" id="ARBA00022679"/>
    </source>
</evidence>
<feature type="binding site" evidence="11">
    <location>
        <position position="132"/>
    </location>
    <ligand>
        <name>ATP</name>
        <dbReference type="ChEBI" id="CHEBI:30616"/>
    </ligand>
</feature>
<dbReference type="SUPFAM" id="SSF53613">
    <property type="entry name" value="Ribokinase-like"/>
    <property type="match status" value="1"/>
</dbReference>
<dbReference type="PRINTS" id="PR01099">
    <property type="entry name" value="HYETHTZKNASE"/>
</dbReference>
<dbReference type="GO" id="GO:0004417">
    <property type="term" value="F:hydroxyethylthiazole kinase activity"/>
    <property type="evidence" value="ECO:0007669"/>
    <property type="project" value="UniProtKB-UniRule"/>
</dbReference>
<feature type="binding site" evidence="11">
    <location>
        <position position="178"/>
    </location>
    <ligand>
        <name>ATP</name>
        <dbReference type="ChEBI" id="CHEBI:30616"/>
    </ligand>
</feature>
<keyword evidence="6 11" id="KW-0547">Nucleotide-binding</keyword>
<keyword evidence="7 11" id="KW-0418">Kinase</keyword>
<gene>
    <name evidence="11" type="primary">thiM</name>
    <name evidence="12" type="ORF">CYR32_11865</name>
</gene>
<comment type="caution">
    <text evidence="12">The sequence shown here is derived from an EMBL/GenBank/DDBJ whole genome shotgun (WGS) entry which is preliminary data.</text>
</comment>
<evidence type="ECO:0000256" key="3">
    <source>
        <dbReference type="ARBA" id="ARBA00004868"/>
    </source>
</evidence>
<dbReference type="PIRSF" id="PIRSF000513">
    <property type="entry name" value="Thz_kinase"/>
    <property type="match status" value="1"/>
</dbReference>
<evidence type="ECO:0000256" key="6">
    <source>
        <dbReference type="ARBA" id="ARBA00022741"/>
    </source>
</evidence>
<dbReference type="InterPro" id="IPR029056">
    <property type="entry name" value="Ribokinase-like"/>
</dbReference>
<comment type="similarity">
    <text evidence="11">Belongs to the Thz kinase family.</text>
</comment>
<evidence type="ECO:0000256" key="7">
    <source>
        <dbReference type="ARBA" id="ARBA00022777"/>
    </source>
</evidence>
<dbReference type="Proteomes" id="UP000234503">
    <property type="component" value="Unassembled WGS sequence"/>
</dbReference>
<dbReference type="Pfam" id="PF02110">
    <property type="entry name" value="HK"/>
    <property type="match status" value="1"/>
</dbReference>
<dbReference type="AlphaFoldDB" id="A0A2N5E2R8"/>
<comment type="pathway">
    <text evidence="3 11">Cofactor biosynthesis; thiamine diphosphate biosynthesis; 4-methyl-5-(2-phosphoethyl)-thiazole from 5-(2-hydroxyethyl)-4-methylthiazole: step 1/1.</text>
</comment>
<evidence type="ECO:0000256" key="8">
    <source>
        <dbReference type="ARBA" id="ARBA00022840"/>
    </source>
</evidence>
<protein>
    <recommendedName>
        <fullName evidence="11">Hydroxyethylthiazole kinase</fullName>
        <ecNumber evidence="11">2.7.1.50</ecNumber>
    </recommendedName>
    <alternativeName>
        <fullName evidence="11">4-methyl-5-beta-hydroxyethylthiazole kinase</fullName>
        <shortName evidence="11">TH kinase</shortName>
        <shortName evidence="11">Thz kinase</shortName>
    </alternativeName>
</protein>
<dbReference type="Gene3D" id="3.40.1190.20">
    <property type="match status" value="1"/>
</dbReference>
<evidence type="ECO:0000256" key="5">
    <source>
        <dbReference type="ARBA" id="ARBA00022723"/>
    </source>
</evidence>
<comment type="cofactor">
    <cofactor evidence="2 11">
        <name>Mg(2+)</name>
        <dbReference type="ChEBI" id="CHEBI:18420"/>
    </cofactor>
</comment>
<comment type="catalytic activity">
    <reaction evidence="1 11">
        <text>5-(2-hydroxyethyl)-4-methylthiazole + ATP = 4-methyl-5-(2-phosphooxyethyl)-thiazole + ADP + H(+)</text>
        <dbReference type="Rhea" id="RHEA:24212"/>
        <dbReference type="ChEBI" id="CHEBI:15378"/>
        <dbReference type="ChEBI" id="CHEBI:17957"/>
        <dbReference type="ChEBI" id="CHEBI:30616"/>
        <dbReference type="ChEBI" id="CHEBI:58296"/>
        <dbReference type="ChEBI" id="CHEBI:456216"/>
        <dbReference type="EC" id="2.7.1.50"/>
    </reaction>
</comment>